<dbReference type="Gene3D" id="3.40.1280.10">
    <property type="match status" value="1"/>
</dbReference>
<proteinExistence type="predicted"/>
<keyword evidence="2 4" id="KW-0808">Transferase</keyword>
<dbReference type="Pfam" id="PF08032">
    <property type="entry name" value="SpoU_sub_bind"/>
    <property type="match status" value="1"/>
</dbReference>
<dbReference type="InterPro" id="IPR029064">
    <property type="entry name" value="Ribosomal_eL30-like_sf"/>
</dbReference>
<evidence type="ECO:0000313" key="4">
    <source>
        <dbReference type="EMBL" id="SMD34411.1"/>
    </source>
</evidence>
<dbReference type="SUPFAM" id="SSF75217">
    <property type="entry name" value="alpha/beta knot"/>
    <property type="match status" value="1"/>
</dbReference>
<dbReference type="Proteomes" id="UP000192472">
    <property type="component" value="Unassembled WGS sequence"/>
</dbReference>
<reference evidence="4 5" key="1">
    <citation type="submission" date="2017-04" db="EMBL/GenBank/DDBJ databases">
        <authorList>
            <person name="Afonso C.L."/>
            <person name="Miller P.J."/>
            <person name="Scott M.A."/>
            <person name="Spackman E."/>
            <person name="Goraichik I."/>
            <person name="Dimitrov K.M."/>
            <person name="Suarez D.L."/>
            <person name="Swayne D.E."/>
        </authorList>
    </citation>
    <scope>NUCLEOTIDE SEQUENCE [LARGE SCALE GENOMIC DNA]</scope>
    <source>
        <strain evidence="4 5">DSM 26133</strain>
    </source>
</reference>
<feature type="domain" description="RNA 2-O ribose methyltransferase substrate binding" evidence="3">
    <location>
        <begin position="26"/>
        <end position="100"/>
    </location>
</feature>
<sequence length="264" mass="28900">MVYGSTKMENRRFVKRPLKKEEPDNMVFGTRAVIETIKSGKTVERIFLQKDLKNDLTKELVELLRGSMVTVSKVPVEKLNRLTRKNHQGVVAFVSPIDFVTLHNIVANSYENGLAPLVLILDRVTDVRNFGAICRSAECAGVNGVVIPTKGGAMINSDAVKTSAGALSYLPICKEDSLTHSVKYLKDSGFQIVACTEKTDKKVFEADLSVPTAIIMGSEEDGISEELLQVADEKLMIPIVGQIDSLNVSVAAGVILFESMRQRG</sequence>
<dbReference type="EMBL" id="FWYF01000002">
    <property type="protein sequence ID" value="SMD34411.1"/>
    <property type="molecule type" value="Genomic_DNA"/>
</dbReference>
<dbReference type="SMART" id="SM00967">
    <property type="entry name" value="SpoU_sub_bind"/>
    <property type="match status" value="1"/>
</dbReference>
<protein>
    <submittedName>
        <fullName evidence="4">23S rRNA (Guanosine2251-2'-O)-methyltransferase</fullName>
    </submittedName>
</protein>
<dbReference type="InterPro" id="IPR029026">
    <property type="entry name" value="tRNA_m1G_MTases_N"/>
</dbReference>
<dbReference type="PANTHER" id="PTHR46429">
    <property type="entry name" value="23S RRNA (GUANOSINE-2'-O-)-METHYLTRANSFERASE RLMB"/>
    <property type="match status" value="1"/>
</dbReference>
<dbReference type="AlphaFoldDB" id="A0A1W2GCV2"/>
<dbReference type="GO" id="GO:0032259">
    <property type="term" value="P:methylation"/>
    <property type="evidence" value="ECO:0007669"/>
    <property type="project" value="UniProtKB-KW"/>
</dbReference>
<dbReference type="PANTHER" id="PTHR46429:SF1">
    <property type="entry name" value="23S RRNA (GUANOSINE-2'-O-)-METHYLTRANSFERASE RLMB"/>
    <property type="match status" value="1"/>
</dbReference>
<dbReference type="STRING" id="692418.SAMN04488029_1991"/>
<evidence type="ECO:0000256" key="2">
    <source>
        <dbReference type="ARBA" id="ARBA00022679"/>
    </source>
</evidence>
<evidence type="ECO:0000259" key="3">
    <source>
        <dbReference type="SMART" id="SM00967"/>
    </source>
</evidence>
<name>A0A1W2GCV2_REIFA</name>
<dbReference type="InterPro" id="IPR029028">
    <property type="entry name" value="Alpha/beta_knot_MTases"/>
</dbReference>
<dbReference type="GO" id="GO:0008173">
    <property type="term" value="F:RNA methyltransferase activity"/>
    <property type="evidence" value="ECO:0007669"/>
    <property type="project" value="InterPro"/>
</dbReference>
<evidence type="ECO:0000256" key="1">
    <source>
        <dbReference type="ARBA" id="ARBA00022603"/>
    </source>
</evidence>
<dbReference type="CDD" id="cd18103">
    <property type="entry name" value="SpoU-like_RlmB"/>
    <property type="match status" value="1"/>
</dbReference>
<dbReference type="InterPro" id="IPR004441">
    <property type="entry name" value="rRNA_MeTrfase_TrmH"/>
</dbReference>
<dbReference type="NCBIfam" id="TIGR00186">
    <property type="entry name" value="rRNA_methyl_3"/>
    <property type="match status" value="1"/>
</dbReference>
<dbReference type="GO" id="GO:0006396">
    <property type="term" value="P:RNA processing"/>
    <property type="evidence" value="ECO:0007669"/>
    <property type="project" value="InterPro"/>
</dbReference>
<gene>
    <name evidence="4" type="ORF">SAMN04488029_1991</name>
</gene>
<keyword evidence="5" id="KW-1185">Reference proteome</keyword>
<keyword evidence="1 4" id="KW-0489">Methyltransferase</keyword>
<dbReference type="InterPro" id="IPR013123">
    <property type="entry name" value="SpoU_subst-bd"/>
</dbReference>
<dbReference type="Pfam" id="PF00588">
    <property type="entry name" value="SpoU_methylase"/>
    <property type="match status" value="1"/>
</dbReference>
<dbReference type="Gene3D" id="3.30.1330.30">
    <property type="match status" value="1"/>
</dbReference>
<organism evidence="4 5">
    <name type="scientific">Reichenbachiella faecimaris</name>
    <dbReference type="NCBI Taxonomy" id="692418"/>
    <lineage>
        <taxon>Bacteria</taxon>
        <taxon>Pseudomonadati</taxon>
        <taxon>Bacteroidota</taxon>
        <taxon>Cytophagia</taxon>
        <taxon>Cytophagales</taxon>
        <taxon>Reichenbachiellaceae</taxon>
        <taxon>Reichenbachiella</taxon>
    </lineage>
</organism>
<accession>A0A1W2GCV2</accession>
<dbReference type="GO" id="GO:0005829">
    <property type="term" value="C:cytosol"/>
    <property type="evidence" value="ECO:0007669"/>
    <property type="project" value="TreeGrafter"/>
</dbReference>
<dbReference type="SUPFAM" id="SSF55315">
    <property type="entry name" value="L30e-like"/>
    <property type="match status" value="1"/>
</dbReference>
<evidence type="ECO:0000313" key="5">
    <source>
        <dbReference type="Proteomes" id="UP000192472"/>
    </source>
</evidence>
<dbReference type="InterPro" id="IPR001537">
    <property type="entry name" value="SpoU_MeTrfase"/>
</dbReference>
<dbReference type="GO" id="GO:0003723">
    <property type="term" value="F:RNA binding"/>
    <property type="evidence" value="ECO:0007669"/>
    <property type="project" value="InterPro"/>
</dbReference>